<feature type="compositionally biased region" description="Basic and acidic residues" evidence="7">
    <location>
        <begin position="47"/>
        <end position="64"/>
    </location>
</feature>
<feature type="region of interest" description="Disordered" evidence="7">
    <location>
        <begin position="359"/>
        <end position="379"/>
    </location>
</feature>
<dbReference type="EMBL" id="VDMD01000002">
    <property type="protein sequence ID" value="TRM68742.1"/>
    <property type="molecule type" value="Genomic_DNA"/>
</dbReference>
<evidence type="ECO:0000256" key="1">
    <source>
        <dbReference type="ARBA" id="ARBA00012368"/>
    </source>
</evidence>
<dbReference type="Gene3D" id="2.30.29.30">
    <property type="entry name" value="Pleckstrin-homology domain (PH domain)/Phosphotyrosine-binding domain (PTB)"/>
    <property type="match status" value="1"/>
</dbReference>
<dbReference type="SUPFAM" id="SSF47473">
    <property type="entry name" value="EF-hand"/>
    <property type="match status" value="1"/>
</dbReference>
<dbReference type="InterPro" id="IPR000909">
    <property type="entry name" value="PLipase_C_PInositol-sp_X_dom"/>
</dbReference>
<evidence type="ECO:0000259" key="8">
    <source>
        <dbReference type="PROSITE" id="PS50004"/>
    </source>
</evidence>
<dbReference type="PROSITE" id="PS50004">
    <property type="entry name" value="C2"/>
    <property type="match status" value="1"/>
</dbReference>
<accession>A0A550CVC1</accession>
<dbReference type="InterPro" id="IPR011992">
    <property type="entry name" value="EF-hand-dom_pair"/>
</dbReference>
<dbReference type="InterPro" id="IPR035892">
    <property type="entry name" value="C2_domain_sf"/>
</dbReference>
<comment type="catalytic activity">
    <reaction evidence="6">
        <text>a 1,2-diacyl-sn-glycero-3-phospho-(1D-myo-inositol-4,5-bisphosphate) + H2O = 1D-myo-inositol 1,4,5-trisphosphate + a 1,2-diacyl-sn-glycerol + H(+)</text>
        <dbReference type="Rhea" id="RHEA:33179"/>
        <dbReference type="ChEBI" id="CHEBI:15377"/>
        <dbReference type="ChEBI" id="CHEBI:15378"/>
        <dbReference type="ChEBI" id="CHEBI:17815"/>
        <dbReference type="ChEBI" id="CHEBI:58456"/>
        <dbReference type="ChEBI" id="CHEBI:203600"/>
        <dbReference type="EC" id="3.1.4.11"/>
    </reaction>
</comment>
<evidence type="ECO:0000259" key="10">
    <source>
        <dbReference type="PROSITE" id="PS50222"/>
    </source>
</evidence>
<dbReference type="PANTHER" id="PTHR10336:SF36">
    <property type="entry name" value="1-PHOSPHATIDYLINOSITOL 4,5-BISPHOSPHATE PHOSPHODIESTERASE BETA-4"/>
    <property type="match status" value="1"/>
</dbReference>
<proteinExistence type="predicted"/>
<protein>
    <recommendedName>
        <fullName evidence="1 6">Phosphoinositide phospholipase C</fullName>
        <ecNumber evidence="1 6">3.1.4.11</ecNumber>
    </recommendedName>
</protein>
<dbReference type="CDD" id="cd16207">
    <property type="entry name" value="EFh_ScPlc1p_like"/>
    <property type="match status" value="1"/>
</dbReference>
<dbReference type="InterPro" id="IPR011993">
    <property type="entry name" value="PH-like_dom_sf"/>
</dbReference>
<evidence type="ECO:0000256" key="2">
    <source>
        <dbReference type="ARBA" id="ARBA00022801"/>
    </source>
</evidence>
<comment type="caution">
    <text evidence="11">The sequence shown here is derived from an EMBL/GenBank/DDBJ whole genome shotgun (WGS) entry which is preliminary data.</text>
</comment>
<sequence length="982" mass="109913">MDRAPTLSERALRRASNLLAPNGQPVVQELTDTNSSPLTPRKMGRTKLTESIRRKYKEVRENKYMRRVRSVSSAQHSGPAPPQSPKRSASVDVALVRTSSELPDPPAQPSSSSEVVVPQMLKDGTPMDKVTSKKRKRVVFRVDADLGHIVWEGRQHRFIPIENIKEIRSGTDARHHRQQFQLSEEYESRWLTIVYILGGNYKTLHLIAPTHDAFVMWDSTLRKLHTIRAALMTGLGHGEMRQAVWEKQYWKTADEQRDHVLVFDEVEKLCRQLNINSASEDLQRLFKQADRHRRDYLDFDDFRLFVKLLKARPEVERLYKKLAAADGGVFDFTTFAKFMREEQNSKLSDAELRALYDKHASTSTPPNTPPTEVPCSPLHTDALSPSPNFSLDSFTSFLLSSDNAALDDDPPHDMTRPLSEYYISSSHNTYLVGHQLVGISTVEGYIRALLSGCRSVEVDIYDGPTPSSEPLIFHGKTLVSKVPLRAVCAAIAKYGFVASPYPLIISAEMHCSVLGQVQVARVMIEEFGEKLVRVEAVDDMPEDGMQIDQLPSPEELHGKILLKSKNVHVGQARNPDAPADLDLTSSTTSDSDFFDAGGLSDYASTMKDFSKSVLQRVRTRRSNSNAARASAAAATAVSAPAIVNGNTASSPPPPPPMHWRKSSMSHRQSDNVPPKPKMARELLALLVYTMGVKCRGLNKKETYAPSHMFSLSETRANKMILKTPTGMLDLAKHCRDHLVRVYPRGTRVSSSNFPAEAVVRYWCAGAQIVAINWQTFDLTYMLNHAMFQRNGHRGYVLKPTPLRAPNRDAFAHTVSKLLQVEVISAQQLPRAKDENGREVTGIVDPYVEVSIHVPEWHLLQRAPATDESNETQSADANGDGAAKRIFVRTSAVRSNGFNPVWEERLRIPFTVAGGESMHDLIFVRFEVKQERGSVDEDDMPLAVYCSSLGALARGYRHLPLHDAHLSQYLFSTLFVRIGLRDA</sequence>
<feature type="region of interest" description="Disordered" evidence="7">
    <location>
        <begin position="642"/>
        <end position="675"/>
    </location>
</feature>
<dbReference type="SUPFAM" id="SSF49562">
    <property type="entry name" value="C2 domain (Calcium/lipid-binding domain, CaLB)"/>
    <property type="match status" value="1"/>
</dbReference>
<dbReference type="EC" id="3.1.4.11" evidence="1 6"/>
<dbReference type="SUPFAM" id="SSF50729">
    <property type="entry name" value="PH domain-like"/>
    <property type="match status" value="1"/>
</dbReference>
<keyword evidence="4 6" id="KW-0443">Lipid metabolism</keyword>
<dbReference type="InterPro" id="IPR000008">
    <property type="entry name" value="C2_dom"/>
</dbReference>
<dbReference type="InterPro" id="IPR017946">
    <property type="entry name" value="PLC-like_Pdiesterase_TIM-brl"/>
</dbReference>
<dbReference type="Proteomes" id="UP000320762">
    <property type="component" value="Unassembled WGS sequence"/>
</dbReference>
<dbReference type="PRINTS" id="PR00390">
    <property type="entry name" value="PHPHLIPASEC"/>
</dbReference>
<dbReference type="InterPro" id="IPR002048">
    <property type="entry name" value="EF_hand_dom"/>
</dbReference>
<organism evidence="11 12">
    <name type="scientific">Schizophyllum amplum</name>
    <dbReference type="NCBI Taxonomy" id="97359"/>
    <lineage>
        <taxon>Eukaryota</taxon>
        <taxon>Fungi</taxon>
        <taxon>Dikarya</taxon>
        <taxon>Basidiomycota</taxon>
        <taxon>Agaricomycotina</taxon>
        <taxon>Agaricomycetes</taxon>
        <taxon>Agaricomycetidae</taxon>
        <taxon>Agaricales</taxon>
        <taxon>Schizophyllaceae</taxon>
        <taxon>Schizophyllum</taxon>
    </lineage>
</organism>
<keyword evidence="2 6" id="KW-0378">Hydrolase</keyword>
<evidence type="ECO:0000256" key="7">
    <source>
        <dbReference type="SAM" id="MobiDB-lite"/>
    </source>
</evidence>
<dbReference type="InterPro" id="IPR001711">
    <property type="entry name" value="PLipase_C_Pinositol-sp_Y"/>
</dbReference>
<dbReference type="GO" id="GO:0051209">
    <property type="term" value="P:release of sequestered calcium ion into cytosol"/>
    <property type="evidence" value="ECO:0007669"/>
    <property type="project" value="TreeGrafter"/>
</dbReference>
<evidence type="ECO:0000256" key="3">
    <source>
        <dbReference type="ARBA" id="ARBA00022963"/>
    </source>
</evidence>
<dbReference type="InterPro" id="IPR037755">
    <property type="entry name" value="Plc1_PH"/>
</dbReference>
<dbReference type="Gene3D" id="2.60.40.150">
    <property type="entry name" value="C2 domain"/>
    <property type="match status" value="1"/>
</dbReference>
<dbReference type="InterPro" id="IPR001192">
    <property type="entry name" value="PI-PLC_fam"/>
</dbReference>
<keyword evidence="12" id="KW-1185">Reference proteome</keyword>
<dbReference type="PROSITE" id="PS50222">
    <property type="entry name" value="EF_HAND_2"/>
    <property type="match status" value="1"/>
</dbReference>
<keyword evidence="5" id="KW-0807">Transducer</keyword>
<evidence type="ECO:0000256" key="4">
    <source>
        <dbReference type="ARBA" id="ARBA00023098"/>
    </source>
</evidence>
<feature type="domain" description="EF-hand" evidence="10">
    <location>
        <begin position="277"/>
        <end position="312"/>
    </location>
</feature>
<evidence type="ECO:0000313" key="11">
    <source>
        <dbReference type="EMBL" id="TRM68742.1"/>
    </source>
</evidence>
<feature type="domain" description="C2" evidence="8">
    <location>
        <begin position="797"/>
        <end position="962"/>
    </location>
</feature>
<dbReference type="STRING" id="97359.A0A550CVC1"/>
<evidence type="ECO:0000256" key="6">
    <source>
        <dbReference type="RuleBase" id="RU361133"/>
    </source>
</evidence>
<evidence type="ECO:0000313" key="12">
    <source>
        <dbReference type="Proteomes" id="UP000320762"/>
    </source>
</evidence>
<dbReference type="PROSITE" id="PS50007">
    <property type="entry name" value="PIPLC_X_DOMAIN"/>
    <property type="match status" value="1"/>
</dbReference>
<dbReference type="PROSITE" id="PS50008">
    <property type="entry name" value="PIPLC_Y_DOMAIN"/>
    <property type="match status" value="1"/>
</dbReference>
<name>A0A550CVC1_9AGAR</name>
<dbReference type="GO" id="GO:0016042">
    <property type="term" value="P:lipid catabolic process"/>
    <property type="evidence" value="ECO:0007669"/>
    <property type="project" value="UniProtKB-KW"/>
</dbReference>
<dbReference type="Pfam" id="PF00168">
    <property type="entry name" value="C2"/>
    <property type="match status" value="1"/>
</dbReference>
<dbReference type="CDD" id="cd08598">
    <property type="entry name" value="PI-PLC1c_yeast"/>
    <property type="match status" value="1"/>
</dbReference>
<dbReference type="GO" id="GO:0048015">
    <property type="term" value="P:phosphatidylinositol-mediated signaling"/>
    <property type="evidence" value="ECO:0007669"/>
    <property type="project" value="TreeGrafter"/>
</dbReference>
<evidence type="ECO:0000259" key="9">
    <source>
        <dbReference type="PROSITE" id="PS50008"/>
    </source>
</evidence>
<dbReference type="CDD" id="cd00275">
    <property type="entry name" value="C2_PLC_like"/>
    <property type="match status" value="1"/>
</dbReference>
<dbReference type="Gene3D" id="1.10.238.10">
    <property type="entry name" value="EF-hand"/>
    <property type="match status" value="2"/>
</dbReference>
<feature type="region of interest" description="Disordered" evidence="7">
    <location>
        <begin position="15"/>
        <end position="91"/>
    </location>
</feature>
<dbReference type="SUPFAM" id="SSF51695">
    <property type="entry name" value="PLC-like phosphodiesterases"/>
    <property type="match status" value="1"/>
</dbReference>
<dbReference type="Pfam" id="PF00388">
    <property type="entry name" value="PI-PLC-X"/>
    <property type="match status" value="1"/>
</dbReference>
<dbReference type="CDD" id="cd13360">
    <property type="entry name" value="PH_PLC_fungal"/>
    <property type="match status" value="1"/>
</dbReference>
<keyword evidence="3 6" id="KW-0442">Lipid degradation</keyword>
<dbReference type="GO" id="GO:0005509">
    <property type="term" value="F:calcium ion binding"/>
    <property type="evidence" value="ECO:0007669"/>
    <property type="project" value="InterPro"/>
</dbReference>
<dbReference type="SMART" id="SM00239">
    <property type="entry name" value="C2"/>
    <property type="match status" value="1"/>
</dbReference>
<dbReference type="OrthoDB" id="269822at2759"/>
<dbReference type="SMART" id="SM00149">
    <property type="entry name" value="PLCYc"/>
    <property type="match status" value="1"/>
</dbReference>
<dbReference type="SMART" id="SM00148">
    <property type="entry name" value="PLCXc"/>
    <property type="match status" value="1"/>
</dbReference>
<evidence type="ECO:0000256" key="5">
    <source>
        <dbReference type="ARBA" id="ARBA00023224"/>
    </source>
</evidence>
<dbReference type="PANTHER" id="PTHR10336">
    <property type="entry name" value="PHOSPHOINOSITIDE-SPECIFIC PHOSPHOLIPASE C FAMILY PROTEIN"/>
    <property type="match status" value="1"/>
</dbReference>
<dbReference type="GO" id="GO:0004435">
    <property type="term" value="F:phosphatidylinositol-4,5-bisphosphate phospholipase C activity"/>
    <property type="evidence" value="ECO:0007669"/>
    <property type="project" value="UniProtKB-EC"/>
</dbReference>
<dbReference type="Pfam" id="PF00387">
    <property type="entry name" value="PI-PLC-Y"/>
    <property type="match status" value="1"/>
</dbReference>
<dbReference type="Gene3D" id="3.20.20.190">
    <property type="entry name" value="Phosphatidylinositol (PI) phosphodiesterase"/>
    <property type="match status" value="1"/>
</dbReference>
<gene>
    <name evidence="11" type="ORF">BD626DRAFT_482600</name>
</gene>
<dbReference type="AlphaFoldDB" id="A0A550CVC1"/>
<reference evidence="11 12" key="1">
    <citation type="journal article" date="2019" name="New Phytol.">
        <title>Comparative genomics reveals unique wood-decay strategies and fruiting body development in the Schizophyllaceae.</title>
        <authorList>
            <person name="Almasi E."/>
            <person name="Sahu N."/>
            <person name="Krizsan K."/>
            <person name="Balint B."/>
            <person name="Kovacs G.M."/>
            <person name="Kiss B."/>
            <person name="Cseklye J."/>
            <person name="Drula E."/>
            <person name="Henrissat B."/>
            <person name="Nagy I."/>
            <person name="Chovatia M."/>
            <person name="Adam C."/>
            <person name="LaButti K."/>
            <person name="Lipzen A."/>
            <person name="Riley R."/>
            <person name="Grigoriev I.V."/>
            <person name="Nagy L.G."/>
        </authorList>
    </citation>
    <scope>NUCLEOTIDE SEQUENCE [LARGE SCALE GENOMIC DNA]</scope>
    <source>
        <strain evidence="11 12">NL-1724</strain>
    </source>
</reference>
<feature type="domain" description="PI-PLC Y-box" evidence="9">
    <location>
        <begin position="682"/>
        <end position="803"/>
    </location>
</feature>